<dbReference type="Proteomes" id="UP000248790">
    <property type="component" value="Unassembled WGS sequence"/>
</dbReference>
<gene>
    <name evidence="1" type="ORF">LX87_05366</name>
</gene>
<protein>
    <submittedName>
        <fullName evidence="1">Uncharacterized protein</fullName>
    </submittedName>
</protein>
<proteinExistence type="predicted"/>
<evidence type="ECO:0000313" key="1">
    <source>
        <dbReference type="EMBL" id="RAJ91025.1"/>
    </source>
</evidence>
<dbReference type="AlphaFoldDB" id="A0A327WLR3"/>
<comment type="caution">
    <text evidence="1">The sequence shown here is derived from an EMBL/GenBank/DDBJ whole genome shotgun (WGS) entry which is preliminary data.</text>
</comment>
<name>A0A327WLR3_LARAB</name>
<evidence type="ECO:0000313" key="2">
    <source>
        <dbReference type="Proteomes" id="UP000248790"/>
    </source>
</evidence>
<keyword evidence="2" id="KW-1185">Reference proteome</keyword>
<dbReference type="EMBL" id="QLMC01000010">
    <property type="protein sequence ID" value="RAJ91025.1"/>
    <property type="molecule type" value="Genomic_DNA"/>
</dbReference>
<sequence length="68" mass="7745">MIMFSPVSPFTSPLCRISPVSCLHKYYATRIRLWEPSFNGIAKTLYVVNLTGFLLNGFEASTDNEKRD</sequence>
<accession>A0A327WLR3</accession>
<reference evidence="1 2" key="1">
    <citation type="submission" date="2018-06" db="EMBL/GenBank/DDBJ databases">
        <title>Genomic Encyclopedia of Archaeal and Bacterial Type Strains, Phase II (KMG-II): from individual species to whole genera.</title>
        <authorList>
            <person name="Goeker M."/>
        </authorList>
    </citation>
    <scope>NUCLEOTIDE SEQUENCE [LARGE SCALE GENOMIC DNA]</scope>
    <source>
        <strain evidence="1 2">DSM 21851</strain>
    </source>
</reference>
<organism evidence="1 2">
    <name type="scientific">Larkinella arboricola</name>
    <dbReference type="NCBI Taxonomy" id="643671"/>
    <lineage>
        <taxon>Bacteria</taxon>
        <taxon>Pseudomonadati</taxon>
        <taxon>Bacteroidota</taxon>
        <taxon>Cytophagia</taxon>
        <taxon>Cytophagales</taxon>
        <taxon>Spirosomataceae</taxon>
        <taxon>Larkinella</taxon>
    </lineage>
</organism>